<dbReference type="Pfam" id="PF09594">
    <property type="entry name" value="GT87"/>
    <property type="match status" value="2"/>
</dbReference>
<evidence type="ECO:0000313" key="12">
    <source>
        <dbReference type="Proteomes" id="UP000632138"/>
    </source>
</evidence>
<evidence type="ECO:0000313" key="11">
    <source>
        <dbReference type="EMBL" id="MBM2621481.1"/>
    </source>
</evidence>
<feature type="signal peptide" evidence="10">
    <location>
        <begin position="1"/>
        <end position="20"/>
    </location>
</feature>
<dbReference type="InterPro" id="IPR018584">
    <property type="entry name" value="GT87"/>
</dbReference>
<feature type="region of interest" description="Disordered" evidence="8">
    <location>
        <begin position="141"/>
        <end position="161"/>
    </location>
</feature>
<dbReference type="RefSeq" id="WP_203381446.1">
    <property type="nucleotide sequence ID" value="NZ_JAENHP010000019.1"/>
</dbReference>
<comment type="subcellular location">
    <subcellularLocation>
        <location evidence="1">Cell membrane</location>
        <topology evidence="1">Multi-pass membrane protein</topology>
    </subcellularLocation>
</comment>
<organism evidence="11 12">
    <name type="scientific">Paractinoplanes ovalisporus</name>
    <dbReference type="NCBI Taxonomy" id="2810368"/>
    <lineage>
        <taxon>Bacteria</taxon>
        <taxon>Bacillati</taxon>
        <taxon>Actinomycetota</taxon>
        <taxon>Actinomycetes</taxon>
        <taxon>Micromonosporales</taxon>
        <taxon>Micromonosporaceae</taxon>
        <taxon>Paractinoplanes</taxon>
    </lineage>
</organism>
<reference evidence="11 12" key="1">
    <citation type="submission" date="2021-01" db="EMBL/GenBank/DDBJ databases">
        <title>Actinoplanes sp. nov. LDG1-06 isolated from lichen.</title>
        <authorList>
            <person name="Saeng-In P."/>
            <person name="Phongsopitanun W."/>
            <person name="Kanchanasin P."/>
            <person name="Yuki M."/>
            <person name="Kudo T."/>
            <person name="Ohkuma M."/>
            <person name="Tanasupawat S."/>
        </authorList>
    </citation>
    <scope>NUCLEOTIDE SEQUENCE [LARGE SCALE GENOMIC DNA]</scope>
    <source>
        <strain evidence="11 12">LDG1-06</strain>
    </source>
</reference>
<feature type="transmembrane region" description="Helical" evidence="9">
    <location>
        <begin position="246"/>
        <end position="265"/>
    </location>
</feature>
<comment type="similarity">
    <text evidence="7">Belongs to the glycosyltransferase 87 family.</text>
</comment>
<comment type="caution">
    <text evidence="11">The sequence shown here is derived from an EMBL/GenBank/DDBJ whole genome shotgun (WGS) entry which is preliminary data.</text>
</comment>
<dbReference type="Proteomes" id="UP000632138">
    <property type="component" value="Unassembled WGS sequence"/>
</dbReference>
<feature type="transmembrane region" description="Helical" evidence="9">
    <location>
        <begin position="375"/>
        <end position="395"/>
    </location>
</feature>
<evidence type="ECO:0000256" key="2">
    <source>
        <dbReference type="ARBA" id="ARBA00022475"/>
    </source>
</evidence>
<proteinExistence type="inferred from homology"/>
<feature type="transmembrane region" description="Helical" evidence="9">
    <location>
        <begin position="218"/>
        <end position="239"/>
    </location>
</feature>
<feature type="transmembrane region" description="Helical" evidence="9">
    <location>
        <begin position="307"/>
        <end position="325"/>
    </location>
</feature>
<keyword evidence="3" id="KW-0808">Transferase</keyword>
<evidence type="ECO:0000256" key="9">
    <source>
        <dbReference type="SAM" id="Phobius"/>
    </source>
</evidence>
<keyword evidence="10" id="KW-0732">Signal</keyword>
<evidence type="ECO:0000256" key="5">
    <source>
        <dbReference type="ARBA" id="ARBA00022989"/>
    </source>
</evidence>
<evidence type="ECO:0000256" key="1">
    <source>
        <dbReference type="ARBA" id="ARBA00004651"/>
    </source>
</evidence>
<sequence>MGNRRLWTVTALVAAATVTAAFWRPAEARLTDLSVYLGAVSGLADGDSLYDFTRGAAPFTYPPFAALLFMPLTWPPILVVQVAWTLATLATVVTLAHLATKHARPARKEPTIGRAADTATPQTSESTMRDATCGRRQLDDAATDATHHLNHKRRTHEREDDAAVKAGRGVWGGVAGAALLLTLSAPVSSDVKYGQVSLFLAALVVVDVLALRRTGGNGVLLGMAAAVKLTPLIFIPLLWFSGRRRAAVVAVGTFAGCAALGAIALPGDSWRFWGGEGFQVSRLGYVTGVGNQSFNGALMRLDVPEHARTVLVLVIGGAVAVAALLRGVRLAKDGNWLGAVIVVGAASVVLSPVSWTHHQIWLVLAALLPVDGPGWARLAWPITVLALMILPVTALEPLSESRLLLAVAVAALVPLRTMRSPDAARESAPRSPQPAAAGR</sequence>
<keyword evidence="5 9" id="KW-1133">Transmembrane helix</keyword>
<evidence type="ECO:0000256" key="3">
    <source>
        <dbReference type="ARBA" id="ARBA00022679"/>
    </source>
</evidence>
<feature type="chain" id="PRO_5046070591" evidence="10">
    <location>
        <begin position="21"/>
        <end position="439"/>
    </location>
</feature>
<evidence type="ECO:0000256" key="7">
    <source>
        <dbReference type="ARBA" id="ARBA00024033"/>
    </source>
</evidence>
<keyword evidence="6 9" id="KW-0472">Membrane</keyword>
<keyword evidence="12" id="KW-1185">Reference proteome</keyword>
<evidence type="ECO:0000256" key="8">
    <source>
        <dbReference type="SAM" id="MobiDB-lite"/>
    </source>
</evidence>
<feature type="transmembrane region" description="Helical" evidence="9">
    <location>
        <begin position="337"/>
        <end position="355"/>
    </location>
</feature>
<keyword evidence="4 9" id="KW-0812">Transmembrane</keyword>
<evidence type="ECO:0000256" key="6">
    <source>
        <dbReference type="ARBA" id="ARBA00023136"/>
    </source>
</evidence>
<evidence type="ECO:0000256" key="10">
    <source>
        <dbReference type="SAM" id="SignalP"/>
    </source>
</evidence>
<protein>
    <submittedName>
        <fullName evidence="11">DUF2029 domain-containing protein</fullName>
    </submittedName>
</protein>
<keyword evidence="2" id="KW-1003">Cell membrane</keyword>
<name>A0ABS2ANV9_9ACTN</name>
<accession>A0ABS2ANV9</accession>
<evidence type="ECO:0000256" key="4">
    <source>
        <dbReference type="ARBA" id="ARBA00022692"/>
    </source>
</evidence>
<feature type="transmembrane region" description="Helical" evidence="9">
    <location>
        <begin position="77"/>
        <end position="99"/>
    </location>
</feature>
<gene>
    <name evidence="11" type="ORF">JIG36_38855</name>
</gene>
<dbReference type="EMBL" id="JAENHP010000019">
    <property type="protein sequence ID" value="MBM2621481.1"/>
    <property type="molecule type" value="Genomic_DNA"/>
</dbReference>